<name>A0A5M5D4L0_BACOV</name>
<dbReference type="CDD" id="cd00093">
    <property type="entry name" value="HTH_XRE"/>
    <property type="match status" value="1"/>
</dbReference>
<evidence type="ECO:0000256" key="1">
    <source>
        <dbReference type="ARBA" id="ARBA00023015"/>
    </source>
</evidence>
<comment type="caution">
    <text evidence="5">The sequence shown here is derived from an EMBL/GenBank/DDBJ whole genome shotgun (WGS) entry which is preliminary data.</text>
</comment>
<keyword evidence="3" id="KW-0804">Transcription</keyword>
<dbReference type="PROSITE" id="PS50943">
    <property type="entry name" value="HTH_CROC1"/>
    <property type="match status" value="1"/>
</dbReference>
<dbReference type="SUPFAM" id="SSF47413">
    <property type="entry name" value="lambda repressor-like DNA-binding domains"/>
    <property type="match status" value="1"/>
</dbReference>
<keyword evidence="2" id="KW-0238">DNA-binding</keyword>
<dbReference type="GO" id="GO:0003700">
    <property type="term" value="F:DNA-binding transcription factor activity"/>
    <property type="evidence" value="ECO:0007669"/>
    <property type="project" value="TreeGrafter"/>
</dbReference>
<evidence type="ECO:0000256" key="3">
    <source>
        <dbReference type="ARBA" id="ARBA00023163"/>
    </source>
</evidence>
<feature type="domain" description="HTH cro/C1-type" evidence="4">
    <location>
        <begin position="7"/>
        <end position="61"/>
    </location>
</feature>
<dbReference type="Proteomes" id="UP000473905">
    <property type="component" value="Unassembled WGS sequence"/>
</dbReference>
<dbReference type="PANTHER" id="PTHR46797:SF23">
    <property type="entry name" value="HTH-TYPE TRANSCRIPTIONAL REGULATOR SUTR"/>
    <property type="match status" value="1"/>
</dbReference>
<dbReference type="InterPro" id="IPR050807">
    <property type="entry name" value="TransReg_Diox_bact_type"/>
</dbReference>
<evidence type="ECO:0000313" key="5">
    <source>
        <dbReference type="EMBL" id="KAA4092537.1"/>
    </source>
</evidence>
<dbReference type="InterPro" id="IPR010982">
    <property type="entry name" value="Lambda_DNA-bd_dom_sf"/>
</dbReference>
<dbReference type="GO" id="GO:0005829">
    <property type="term" value="C:cytosol"/>
    <property type="evidence" value="ECO:0007669"/>
    <property type="project" value="TreeGrafter"/>
</dbReference>
<evidence type="ECO:0000256" key="2">
    <source>
        <dbReference type="ARBA" id="ARBA00023125"/>
    </source>
</evidence>
<keyword evidence="6" id="KW-1185">Reference proteome</keyword>
<dbReference type="AlphaFoldDB" id="A0A5M5D4L0"/>
<dbReference type="InterPro" id="IPR001387">
    <property type="entry name" value="Cro/C1-type_HTH"/>
</dbReference>
<organism evidence="5 6">
    <name type="scientific">Bacteroides ovatus</name>
    <dbReference type="NCBI Taxonomy" id="28116"/>
    <lineage>
        <taxon>Bacteria</taxon>
        <taxon>Pseudomonadati</taxon>
        <taxon>Bacteroidota</taxon>
        <taxon>Bacteroidia</taxon>
        <taxon>Bacteroidales</taxon>
        <taxon>Bacteroidaceae</taxon>
        <taxon>Bacteroides</taxon>
    </lineage>
</organism>
<accession>A0A5M5D4L0</accession>
<proteinExistence type="predicted"/>
<dbReference type="SMART" id="SM00530">
    <property type="entry name" value="HTH_XRE"/>
    <property type="match status" value="1"/>
</dbReference>
<evidence type="ECO:0000313" key="6">
    <source>
        <dbReference type="Proteomes" id="UP000473905"/>
    </source>
</evidence>
<sequence length="110" mass="12491">MNVIENIKQLRAEKGIPQKNLADALNVDISVISNIENGKRELKVSELEIIANCLEVRVIDLFTYPQKYVVSNKNCEEPIEAVLQIKLGKDKKDQVLRLIFGDNNLEILSK</sequence>
<evidence type="ECO:0000259" key="4">
    <source>
        <dbReference type="PROSITE" id="PS50943"/>
    </source>
</evidence>
<keyword evidence="1" id="KW-0805">Transcription regulation</keyword>
<dbReference type="GO" id="GO:0003677">
    <property type="term" value="F:DNA binding"/>
    <property type="evidence" value="ECO:0007669"/>
    <property type="project" value="UniProtKB-KW"/>
</dbReference>
<protein>
    <submittedName>
        <fullName evidence="5">Helix-turn-helix transcriptional regulator</fullName>
    </submittedName>
</protein>
<gene>
    <name evidence="5" type="ORF">F3D66_21150</name>
</gene>
<dbReference type="PANTHER" id="PTHR46797">
    <property type="entry name" value="HTH-TYPE TRANSCRIPTIONAL REGULATOR"/>
    <property type="match status" value="1"/>
</dbReference>
<reference evidence="5 6" key="1">
    <citation type="journal article" date="2019" name="Nat. Med.">
        <title>A library of human gut bacterial isolates paired with longitudinal multiomics data enables mechanistic microbiome research.</title>
        <authorList>
            <person name="Poyet M."/>
            <person name="Groussin M."/>
            <person name="Gibbons S.M."/>
            <person name="Avila-Pacheco J."/>
            <person name="Jiang X."/>
            <person name="Kearney S.M."/>
            <person name="Perrotta A.R."/>
            <person name="Berdy B."/>
            <person name="Zhao S."/>
            <person name="Lieberman T.D."/>
            <person name="Swanson P.K."/>
            <person name="Smith M."/>
            <person name="Roesemann S."/>
            <person name="Alexander J.E."/>
            <person name="Rich S.A."/>
            <person name="Livny J."/>
            <person name="Vlamakis H."/>
            <person name="Clish C."/>
            <person name="Bullock K."/>
            <person name="Deik A."/>
            <person name="Scott J."/>
            <person name="Pierce K.A."/>
            <person name="Xavier R.J."/>
            <person name="Alm E.J."/>
        </authorList>
    </citation>
    <scope>NUCLEOTIDE SEQUENCE [LARGE SCALE GENOMIC DNA]</scope>
    <source>
        <strain evidence="5 6">BIOML-A134</strain>
    </source>
</reference>
<dbReference type="Gene3D" id="1.10.260.40">
    <property type="entry name" value="lambda repressor-like DNA-binding domains"/>
    <property type="match status" value="1"/>
</dbReference>
<dbReference type="EMBL" id="VWKB01000032">
    <property type="protein sequence ID" value="KAA4092537.1"/>
    <property type="molecule type" value="Genomic_DNA"/>
</dbReference>
<dbReference type="Pfam" id="PF01381">
    <property type="entry name" value="HTH_3"/>
    <property type="match status" value="1"/>
</dbReference>